<dbReference type="OrthoDB" id="9785826at2"/>
<dbReference type="PANTHER" id="PTHR45458">
    <property type="entry name" value="SHORT-CHAIN DEHYDROGENASE/REDUCTASE SDR"/>
    <property type="match status" value="1"/>
</dbReference>
<name>A0A4S2H0X3_9PROT</name>
<dbReference type="GO" id="GO:0016616">
    <property type="term" value="F:oxidoreductase activity, acting on the CH-OH group of donors, NAD or NADP as acceptor"/>
    <property type="evidence" value="ECO:0007669"/>
    <property type="project" value="TreeGrafter"/>
</dbReference>
<dbReference type="Gene3D" id="3.40.50.720">
    <property type="entry name" value="NAD(P)-binding Rossmann-like Domain"/>
    <property type="match status" value="1"/>
</dbReference>
<keyword evidence="2" id="KW-1185">Reference proteome</keyword>
<evidence type="ECO:0000313" key="2">
    <source>
        <dbReference type="Proteomes" id="UP000308054"/>
    </source>
</evidence>
<sequence length="231" mass="24626">MPHALITGANRGLGLGHTRALLERGWTVHAAVRDPGGADALKDLAEGGHDGELKLHAYDARESDAADRLAREIAEPLDILFANAGVMGPDAQGFGEVEYEGFLDTMRVNVMGPLALAQAFADQVARSTLKVIALQSSRMGSIEDNDSGGRYAYRASKAALNMVGKSLSLDLKDKGVIVLVLHPGWVRTDMGGPKGLLTVEESVEGELDLIARANPAMSGRFFHVNGEDLPW</sequence>
<dbReference type="SUPFAM" id="SSF51735">
    <property type="entry name" value="NAD(P)-binding Rossmann-fold domains"/>
    <property type="match status" value="1"/>
</dbReference>
<dbReference type="AlphaFoldDB" id="A0A4S2H0X3"/>
<reference evidence="1 2" key="1">
    <citation type="journal article" date="2017" name="Int. J. Syst. Evol. Microbiol.">
        <title>Marinicauda algicola sp. nov., isolated from a marine red alga Rhodosorus marinus.</title>
        <authorList>
            <person name="Jeong S.E."/>
            <person name="Jeon S.H."/>
            <person name="Chun B.H."/>
            <person name="Kim D.W."/>
            <person name="Jeon C.O."/>
        </authorList>
    </citation>
    <scope>NUCLEOTIDE SEQUENCE [LARGE SCALE GENOMIC DNA]</scope>
    <source>
        <strain evidence="1 2">JCM 31718</strain>
    </source>
</reference>
<evidence type="ECO:0000313" key="1">
    <source>
        <dbReference type="EMBL" id="TGY89197.1"/>
    </source>
</evidence>
<dbReference type="CDD" id="cd05325">
    <property type="entry name" value="carb_red_sniffer_like_SDR_c"/>
    <property type="match status" value="1"/>
</dbReference>
<proteinExistence type="predicted"/>
<organism evidence="1 2">
    <name type="scientific">Marinicauda algicola</name>
    <dbReference type="NCBI Taxonomy" id="2029849"/>
    <lineage>
        <taxon>Bacteria</taxon>
        <taxon>Pseudomonadati</taxon>
        <taxon>Pseudomonadota</taxon>
        <taxon>Alphaproteobacteria</taxon>
        <taxon>Maricaulales</taxon>
        <taxon>Maricaulaceae</taxon>
        <taxon>Marinicauda</taxon>
    </lineage>
</organism>
<dbReference type="InterPro" id="IPR002347">
    <property type="entry name" value="SDR_fam"/>
</dbReference>
<dbReference type="EMBL" id="SRXW01000002">
    <property type="protein sequence ID" value="TGY89197.1"/>
    <property type="molecule type" value="Genomic_DNA"/>
</dbReference>
<dbReference type="InterPro" id="IPR052184">
    <property type="entry name" value="SDR_enzymes"/>
</dbReference>
<gene>
    <name evidence="1" type="ORF">E5163_08750</name>
</gene>
<dbReference type="PRINTS" id="PR00081">
    <property type="entry name" value="GDHRDH"/>
</dbReference>
<dbReference type="RefSeq" id="WP_135995737.1">
    <property type="nucleotide sequence ID" value="NZ_CP071057.1"/>
</dbReference>
<protein>
    <submittedName>
        <fullName evidence="1">SDR family oxidoreductase</fullName>
    </submittedName>
</protein>
<dbReference type="InterPro" id="IPR036291">
    <property type="entry name" value="NAD(P)-bd_dom_sf"/>
</dbReference>
<dbReference type="Pfam" id="PF00106">
    <property type="entry name" value="adh_short"/>
    <property type="match status" value="1"/>
</dbReference>
<dbReference type="PANTHER" id="PTHR45458:SF1">
    <property type="entry name" value="SHORT CHAIN DEHYDROGENASE"/>
    <property type="match status" value="1"/>
</dbReference>
<comment type="caution">
    <text evidence="1">The sequence shown here is derived from an EMBL/GenBank/DDBJ whole genome shotgun (WGS) entry which is preliminary data.</text>
</comment>
<dbReference type="Proteomes" id="UP000308054">
    <property type="component" value="Unassembled WGS sequence"/>
</dbReference>
<accession>A0A4S2H0X3</accession>